<dbReference type="HOGENOM" id="CLU_3367156_0_0_6"/>
<keyword evidence="2" id="KW-1185">Reference proteome</keyword>
<evidence type="ECO:0000313" key="1">
    <source>
        <dbReference type="EMBL" id="ACY88692.1"/>
    </source>
</evidence>
<dbReference type="EMBL" id="CP001363">
    <property type="protein sequence ID" value="ACY88692.1"/>
    <property type="molecule type" value="Genomic_DNA"/>
</dbReference>
<evidence type="ECO:0000313" key="2">
    <source>
        <dbReference type="Proteomes" id="UP000002695"/>
    </source>
</evidence>
<dbReference type="KEGG" id="seo:STM14_2229"/>
<dbReference type="AlphaFoldDB" id="A0A0F6B2F3"/>
<proteinExistence type="predicted"/>
<gene>
    <name evidence="1" type="ordered locus">STM14_2229</name>
</gene>
<protein>
    <submittedName>
        <fullName evidence="1">Uncharacterized protein</fullName>
    </submittedName>
</protein>
<organism evidence="1 2">
    <name type="scientific">Salmonella typhimurium (strain 14028s / SGSC 2262)</name>
    <dbReference type="NCBI Taxonomy" id="588858"/>
    <lineage>
        <taxon>Bacteria</taxon>
        <taxon>Pseudomonadati</taxon>
        <taxon>Pseudomonadota</taxon>
        <taxon>Gammaproteobacteria</taxon>
        <taxon>Enterobacterales</taxon>
        <taxon>Enterobacteriaceae</taxon>
        <taxon>Salmonella</taxon>
    </lineage>
</organism>
<sequence length="35" mass="4204">MSQICNEVSKDGLRATWREIIIKTRSEFYKTLVMR</sequence>
<accession>A0A0F6B2F3</accession>
<reference evidence="1 2" key="1">
    <citation type="journal article" date="2010" name="J. Bacteriol.">
        <title>Short-term signatures of evolutionary change in the Salmonella enterica serovar typhimurium 14028 genome.</title>
        <authorList>
            <person name="Jarvik T."/>
            <person name="Smillie C."/>
            <person name="Groisman E.A."/>
            <person name="Ochman H."/>
        </authorList>
    </citation>
    <scope>NUCLEOTIDE SEQUENCE [LARGE SCALE GENOMIC DNA]</scope>
    <source>
        <strain evidence="2">14028s / SGSC 2262</strain>
    </source>
</reference>
<name>A0A0F6B2F3_SALT1</name>
<dbReference type="Proteomes" id="UP000002695">
    <property type="component" value="Chromosome"/>
</dbReference>